<name>A0A2N8T640_STUST</name>
<evidence type="ECO:0000313" key="1">
    <source>
        <dbReference type="EMBL" id="PNG10186.1"/>
    </source>
</evidence>
<dbReference type="RefSeq" id="WP_102893956.1">
    <property type="nucleotide sequence ID" value="NZ_JAMOHU010000023.1"/>
</dbReference>
<protein>
    <submittedName>
        <fullName evidence="1">Uncharacterized protein</fullName>
    </submittedName>
</protein>
<reference evidence="1 2" key="1">
    <citation type="submission" date="2018-01" db="EMBL/GenBank/DDBJ databases">
        <title>Denitrification phenotypes of diverse strains of Pseudomonas stutzeri.</title>
        <authorList>
            <person name="Milligan D.A."/>
            <person name="Bergaust L."/>
            <person name="Bakken L.R."/>
            <person name="Frostegard A."/>
        </authorList>
    </citation>
    <scope>NUCLEOTIDE SEQUENCE [LARGE SCALE GENOMIC DNA]</scope>
    <source>
        <strain evidence="1 2">24a75</strain>
    </source>
</reference>
<dbReference type="EMBL" id="POUT01000003">
    <property type="protein sequence ID" value="PNG10186.1"/>
    <property type="molecule type" value="Genomic_DNA"/>
</dbReference>
<dbReference type="Proteomes" id="UP000236023">
    <property type="component" value="Unassembled WGS sequence"/>
</dbReference>
<proteinExistence type="predicted"/>
<comment type="caution">
    <text evidence="1">The sequence shown here is derived from an EMBL/GenBank/DDBJ whole genome shotgun (WGS) entry which is preliminary data.</text>
</comment>
<organism evidence="1 2">
    <name type="scientific">Stutzerimonas stutzeri</name>
    <name type="common">Pseudomonas stutzeri</name>
    <dbReference type="NCBI Taxonomy" id="316"/>
    <lineage>
        <taxon>Bacteria</taxon>
        <taxon>Pseudomonadati</taxon>
        <taxon>Pseudomonadota</taxon>
        <taxon>Gammaproteobacteria</taxon>
        <taxon>Pseudomonadales</taxon>
        <taxon>Pseudomonadaceae</taxon>
        <taxon>Stutzerimonas</taxon>
    </lineage>
</organism>
<dbReference type="AlphaFoldDB" id="A0A2N8T640"/>
<gene>
    <name evidence="1" type="ORF">CXK94_08330</name>
</gene>
<evidence type="ECO:0000313" key="2">
    <source>
        <dbReference type="Proteomes" id="UP000236023"/>
    </source>
</evidence>
<accession>A0A2N8T640</accession>
<sequence>MRSPAELLREAMRGDATAAAELWQAIAEGRADDATTLAWAREVAVQVVAKVLPSDLPANRRAEKARMALGLEGRIDTNRELADWVEFAGDGATASELAEIADLVVDVGKAKPHQLKRKIEHIRQKRRKQPKE</sequence>